<dbReference type="EMBL" id="VDCQ01000059">
    <property type="protein sequence ID" value="TNJ62413.1"/>
    <property type="molecule type" value="Genomic_DNA"/>
</dbReference>
<name>A0A5C4T0B0_9BACL</name>
<proteinExistence type="predicted"/>
<accession>A0A5C4T0B0</accession>
<reference evidence="1 2" key="1">
    <citation type="submission" date="2019-05" db="EMBL/GenBank/DDBJ databases">
        <title>We sequenced the genome of Paenibacillus hemerocallicola KCTC 33185 for further insight into its adaptation and study the phylogeny of Paenibacillus.</title>
        <authorList>
            <person name="Narsing Rao M.P."/>
        </authorList>
    </citation>
    <scope>NUCLEOTIDE SEQUENCE [LARGE SCALE GENOMIC DNA]</scope>
    <source>
        <strain evidence="1 2">KCTC 33185</strain>
    </source>
</reference>
<evidence type="ECO:0000313" key="2">
    <source>
        <dbReference type="Proteomes" id="UP000307943"/>
    </source>
</evidence>
<organism evidence="1 2">
    <name type="scientific">Paenibacillus hemerocallicola</name>
    <dbReference type="NCBI Taxonomy" id="1172614"/>
    <lineage>
        <taxon>Bacteria</taxon>
        <taxon>Bacillati</taxon>
        <taxon>Bacillota</taxon>
        <taxon>Bacilli</taxon>
        <taxon>Bacillales</taxon>
        <taxon>Paenibacillaceae</taxon>
        <taxon>Paenibacillus</taxon>
    </lineage>
</organism>
<dbReference type="Proteomes" id="UP000307943">
    <property type="component" value="Unassembled WGS sequence"/>
</dbReference>
<evidence type="ECO:0000313" key="1">
    <source>
        <dbReference type="EMBL" id="TNJ62413.1"/>
    </source>
</evidence>
<sequence length="297" mass="33482">MKRQATATTENVTWRVVEPEDLSESFEEGRNAFRAVNPYSAQKPFIRIEALWTAEPYDSPDSRLLLELDEAAPLELNRTFAFDEPIDTGGRRGIGVWICGDGRGETINIRLRSDLWIGAAMADHFVKVDFTGWRYFSFYESQNGEMEHGDWPRTELEYRVYDDVKNFYASYTNAVNYDRIHYLDILTSGKDQYDLRMKPIVVLPHREQVLVNPTVTINGQSVTFMTELKSGTYLECSAEGECAVFDVKGGVIDTPAIAGEIPVVQPGDNELMISSRGASPYVKRATVTLRLIGEGVV</sequence>
<protein>
    <submittedName>
        <fullName evidence="1">Uncharacterized protein</fullName>
    </submittedName>
</protein>
<dbReference type="RefSeq" id="WP_139606061.1">
    <property type="nucleotide sequence ID" value="NZ_VDCQ01000059.1"/>
</dbReference>
<gene>
    <name evidence="1" type="ORF">FE784_30565</name>
</gene>
<keyword evidence="2" id="KW-1185">Reference proteome</keyword>
<comment type="caution">
    <text evidence="1">The sequence shown here is derived from an EMBL/GenBank/DDBJ whole genome shotgun (WGS) entry which is preliminary data.</text>
</comment>
<dbReference type="AlphaFoldDB" id="A0A5C4T0B0"/>